<dbReference type="InParanoid" id="A0A2K1QXV4"/>
<organism evidence="1 2">
    <name type="scientific">Sphaceloma murrayae</name>
    <dbReference type="NCBI Taxonomy" id="2082308"/>
    <lineage>
        <taxon>Eukaryota</taxon>
        <taxon>Fungi</taxon>
        <taxon>Dikarya</taxon>
        <taxon>Ascomycota</taxon>
        <taxon>Pezizomycotina</taxon>
        <taxon>Dothideomycetes</taxon>
        <taxon>Dothideomycetidae</taxon>
        <taxon>Myriangiales</taxon>
        <taxon>Elsinoaceae</taxon>
        <taxon>Sphaceloma</taxon>
    </lineage>
</organism>
<dbReference type="InterPro" id="IPR051783">
    <property type="entry name" value="NAD(P)-dependent_oxidoreduct"/>
</dbReference>
<dbReference type="InterPro" id="IPR036291">
    <property type="entry name" value="NAD(P)-bd_dom_sf"/>
</dbReference>
<name>A0A2K1QXV4_9PEZI</name>
<evidence type="ECO:0000313" key="1">
    <source>
        <dbReference type="EMBL" id="PNS19884.1"/>
    </source>
</evidence>
<comment type="caution">
    <text evidence="1">The sequence shown here is derived from an EMBL/GenBank/DDBJ whole genome shotgun (WGS) entry which is preliminary data.</text>
</comment>
<evidence type="ECO:0008006" key="3">
    <source>
        <dbReference type="Google" id="ProtNLM"/>
    </source>
</evidence>
<dbReference type="OrthoDB" id="10262413at2759"/>
<sequence>MAQQTKKLLLTGATGYMHVERGGTVLYDLLHSTIPKVQELDISILLRNASLTEYFEAQGATVIPFTSLDDTAHIRTIASAHDIVIHTASGLHTASAEALIRGLGDRKAETGAEVTYIHTSGCTNIGDRPLSLGFVDKSLHSDKDDVHTLLVEREKLFQWTQRQTDLVTVATGEEVGVRTYIIMVPQVFGFGKGVARINKLLSFWVDTQVERGRANYIGDGDGVWSMVDIADAAALYVLLLAKVLEGAPPASGKKGWFFLSATEMTLKEWARKQGDAGVQAGIFKETEPESVTVEELAKDNGWLAGFMEILASSARMRPDRARELGWGPVKGTNGWEEEWTDMFVELYKQKAAGSGK</sequence>
<dbReference type="GO" id="GO:0004029">
    <property type="term" value="F:aldehyde dehydrogenase (NAD+) activity"/>
    <property type="evidence" value="ECO:0007669"/>
    <property type="project" value="TreeGrafter"/>
</dbReference>
<dbReference type="STRING" id="2082308.A0A2K1QXV4"/>
<reference evidence="1 2" key="1">
    <citation type="submission" date="2017-06" db="EMBL/GenBank/DDBJ databases">
        <title>Draft genome sequence of a variant of Elsinoe murrayae.</title>
        <authorList>
            <person name="Cheng Q."/>
        </authorList>
    </citation>
    <scope>NUCLEOTIDE SEQUENCE [LARGE SCALE GENOMIC DNA]</scope>
    <source>
        <strain evidence="1 2">CQ-2017a</strain>
    </source>
</reference>
<dbReference type="Gene3D" id="3.40.50.720">
    <property type="entry name" value="NAD(P)-binding Rossmann-like Domain"/>
    <property type="match status" value="1"/>
</dbReference>
<dbReference type="GO" id="GO:0005737">
    <property type="term" value="C:cytoplasm"/>
    <property type="evidence" value="ECO:0007669"/>
    <property type="project" value="TreeGrafter"/>
</dbReference>
<dbReference type="EMBL" id="NKHZ01000029">
    <property type="protein sequence ID" value="PNS19884.1"/>
    <property type="molecule type" value="Genomic_DNA"/>
</dbReference>
<dbReference type="AlphaFoldDB" id="A0A2K1QXV4"/>
<accession>A0A2K1QXV4</accession>
<dbReference type="Proteomes" id="UP000243797">
    <property type="component" value="Unassembled WGS sequence"/>
</dbReference>
<dbReference type="PANTHER" id="PTHR48079">
    <property type="entry name" value="PROTEIN YEEZ"/>
    <property type="match status" value="1"/>
</dbReference>
<gene>
    <name evidence="1" type="ORF">CAC42_7851</name>
</gene>
<dbReference type="PANTHER" id="PTHR48079:SF6">
    <property type="entry name" value="NAD(P)-BINDING DOMAIN-CONTAINING PROTEIN-RELATED"/>
    <property type="match status" value="1"/>
</dbReference>
<dbReference type="SUPFAM" id="SSF51735">
    <property type="entry name" value="NAD(P)-binding Rossmann-fold domains"/>
    <property type="match status" value="1"/>
</dbReference>
<evidence type="ECO:0000313" key="2">
    <source>
        <dbReference type="Proteomes" id="UP000243797"/>
    </source>
</evidence>
<proteinExistence type="predicted"/>
<protein>
    <recommendedName>
        <fullName evidence="3">NAD-dependent epimerase/dehydratase domain-containing protein</fullName>
    </recommendedName>
</protein>
<keyword evidence="2" id="KW-1185">Reference proteome</keyword>